<dbReference type="Proteomes" id="UP001189429">
    <property type="component" value="Unassembled WGS sequence"/>
</dbReference>
<gene>
    <name evidence="1" type="ORF">PCOR1329_LOCUS39251</name>
</gene>
<feature type="non-terminal residue" evidence="1">
    <location>
        <position position="1"/>
    </location>
</feature>
<organism evidence="1 2">
    <name type="scientific">Prorocentrum cordatum</name>
    <dbReference type="NCBI Taxonomy" id="2364126"/>
    <lineage>
        <taxon>Eukaryota</taxon>
        <taxon>Sar</taxon>
        <taxon>Alveolata</taxon>
        <taxon>Dinophyceae</taxon>
        <taxon>Prorocentrales</taxon>
        <taxon>Prorocentraceae</taxon>
        <taxon>Prorocentrum</taxon>
    </lineage>
</organism>
<sequence>APAAPAEWPQAAGSRLASRGARRALARGRGRQNTQHPILDLVRDPKISEEDLDGYVSFLDAGGHLQESDDFQRIIRQYVSKQRWSDAIYWLSEMLRLALQPKANLLSSCVRSCDAAGQWEHALAMEDEMTRTGVGLEDTYVPTTCWHAPPQDPSADMEAWKSAGDWPAVLALLEGLRRRGDVVLGTRECGAAAWACKNGDRRRRAEANYTKSENTQTQAIVATP</sequence>
<proteinExistence type="predicted"/>
<evidence type="ECO:0000313" key="1">
    <source>
        <dbReference type="EMBL" id="CAK0845464.1"/>
    </source>
</evidence>
<name>A0ABN9TIT1_9DINO</name>
<dbReference type="InterPro" id="IPR011990">
    <property type="entry name" value="TPR-like_helical_dom_sf"/>
</dbReference>
<evidence type="ECO:0000313" key="2">
    <source>
        <dbReference type="Proteomes" id="UP001189429"/>
    </source>
</evidence>
<dbReference type="Gene3D" id="1.25.40.10">
    <property type="entry name" value="Tetratricopeptide repeat domain"/>
    <property type="match status" value="1"/>
</dbReference>
<accession>A0ABN9TIT1</accession>
<feature type="non-terminal residue" evidence="1">
    <location>
        <position position="224"/>
    </location>
</feature>
<evidence type="ECO:0008006" key="3">
    <source>
        <dbReference type="Google" id="ProtNLM"/>
    </source>
</evidence>
<keyword evidence="2" id="KW-1185">Reference proteome</keyword>
<comment type="caution">
    <text evidence="1">The sequence shown here is derived from an EMBL/GenBank/DDBJ whole genome shotgun (WGS) entry which is preliminary data.</text>
</comment>
<dbReference type="EMBL" id="CAUYUJ010014740">
    <property type="protein sequence ID" value="CAK0845464.1"/>
    <property type="molecule type" value="Genomic_DNA"/>
</dbReference>
<protein>
    <recommendedName>
        <fullName evidence="3">Selenoprotein O</fullName>
    </recommendedName>
</protein>
<reference evidence="1" key="1">
    <citation type="submission" date="2023-10" db="EMBL/GenBank/DDBJ databases">
        <authorList>
            <person name="Chen Y."/>
            <person name="Shah S."/>
            <person name="Dougan E. K."/>
            <person name="Thang M."/>
            <person name="Chan C."/>
        </authorList>
    </citation>
    <scope>NUCLEOTIDE SEQUENCE [LARGE SCALE GENOMIC DNA]</scope>
</reference>